<feature type="compositionally biased region" description="Low complexity" evidence="2">
    <location>
        <begin position="61"/>
        <end position="73"/>
    </location>
</feature>
<reference evidence="3 4" key="1">
    <citation type="submission" date="2019-04" db="EMBL/GenBank/DDBJ databases">
        <title>Friends and foes A comparative genomics study of 23 Aspergillus species from section Flavi.</title>
        <authorList>
            <consortium name="DOE Joint Genome Institute"/>
            <person name="Kjaerbolling I."/>
            <person name="Vesth T."/>
            <person name="Frisvad J.C."/>
            <person name="Nybo J.L."/>
            <person name="Theobald S."/>
            <person name="Kildgaard S."/>
            <person name="Isbrandt T."/>
            <person name="Kuo A."/>
            <person name="Sato A."/>
            <person name="Lyhne E.K."/>
            <person name="Kogle M.E."/>
            <person name="Wiebenga A."/>
            <person name="Kun R.S."/>
            <person name="Lubbers R.J."/>
            <person name="Makela M.R."/>
            <person name="Barry K."/>
            <person name="Chovatia M."/>
            <person name="Clum A."/>
            <person name="Daum C."/>
            <person name="Haridas S."/>
            <person name="He G."/>
            <person name="LaButti K."/>
            <person name="Lipzen A."/>
            <person name="Mondo S."/>
            <person name="Riley R."/>
            <person name="Salamov A."/>
            <person name="Simmons B.A."/>
            <person name="Magnuson J.K."/>
            <person name="Henrissat B."/>
            <person name="Mortensen U.H."/>
            <person name="Larsen T.O."/>
            <person name="Devries R.P."/>
            <person name="Grigoriev I.V."/>
            <person name="Machida M."/>
            <person name="Baker S.E."/>
            <person name="Andersen M.R."/>
        </authorList>
    </citation>
    <scope>NUCLEOTIDE SEQUENCE [LARGE SCALE GENOMIC DNA]</scope>
    <source>
        <strain evidence="3 4">CBS 117626</strain>
    </source>
</reference>
<dbReference type="Gene3D" id="6.10.140.1020">
    <property type="match status" value="1"/>
</dbReference>
<feature type="coiled-coil region" evidence="1">
    <location>
        <begin position="97"/>
        <end position="124"/>
    </location>
</feature>
<dbReference type="PANTHER" id="PTHR28527:SF1">
    <property type="entry name" value="SWI5-DEPENDENT RECOMBINATION DNA REPAIR PROTEIN 1"/>
    <property type="match status" value="1"/>
</dbReference>
<dbReference type="Proteomes" id="UP000326950">
    <property type="component" value="Unassembled WGS sequence"/>
</dbReference>
<dbReference type="AlphaFoldDB" id="A0A5N6UUH0"/>
<gene>
    <name evidence="3" type="ORF">BDV40DRAFT_312570</name>
</gene>
<dbReference type="EMBL" id="ML738632">
    <property type="protein sequence ID" value="KAE8162140.1"/>
    <property type="molecule type" value="Genomic_DNA"/>
</dbReference>
<evidence type="ECO:0000313" key="4">
    <source>
        <dbReference type="Proteomes" id="UP000326950"/>
    </source>
</evidence>
<keyword evidence="1" id="KW-0175">Coiled coil</keyword>
<name>A0A5N6UUH0_ASPTM</name>
<dbReference type="GO" id="GO:0006310">
    <property type="term" value="P:DNA recombination"/>
    <property type="evidence" value="ECO:0007669"/>
    <property type="project" value="TreeGrafter"/>
</dbReference>
<keyword evidence="4" id="KW-1185">Reference proteome</keyword>
<evidence type="ECO:0000256" key="2">
    <source>
        <dbReference type="SAM" id="MobiDB-lite"/>
    </source>
</evidence>
<dbReference type="PANTHER" id="PTHR28527">
    <property type="entry name" value="MATING-TYPE SWITCHING PROTEIN SWI2-RELATED"/>
    <property type="match status" value="1"/>
</dbReference>
<protein>
    <submittedName>
        <fullName evidence="3">Uncharacterized protein</fullName>
    </submittedName>
</protein>
<accession>A0A5N6UUH0</accession>
<proteinExistence type="predicted"/>
<dbReference type="OrthoDB" id="27934at2759"/>
<feature type="compositionally biased region" description="Basic and acidic residues" evidence="2">
    <location>
        <begin position="36"/>
        <end position="47"/>
    </location>
</feature>
<feature type="compositionally biased region" description="Polar residues" evidence="2">
    <location>
        <begin position="49"/>
        <end position="60"/>
    </location>
</feature>
<organism evidence="3 4">
    <name type="scientific">Aspergillus tamarii</name>
    <dbReference type="NCBI Taxonomy" id="41984"/>
    <lineage>
        <taxon>Eukaryota</taxon>
        <taxon>Fungi</taxon>
        <taxon>Dikarya</taxon>
        <taxon>Ascomycota</taxon>
        <taxon>Pezizomycotina</taxon>
        <taxon>Eurotiomycetes</taxon>
        <taxon>Eurotiomycetidae</taxon>
        <taxon>Eurotiales</taxon>
        <taxon>Aspergillaceae</taxon>
        <taxon>Aspergillus</taxon>
        <taxon>Aspergillus subgen. Circumdati</taxon>
    </lineage>
</organism>
<sequence length="716" mass="81592">MSSANLNRKRRRVESAASALSKPFKSPLRRPPQVSETEHEALSKEESNIDINETRTLPETSSSPLSARPSSLASHKRKAQINHLASSKKPVFSDPVILDLQKKERALQSRLAILRSELDTAQQALQLESSTKDADLQSLITKWRSVSQNAAEEVFLGAQERVARMGGVKAWRERMKNNNTQWEQEEMETWYGSTEAKRVDVDEDELEARKAEMLRGRTESHNEGQEDKEVEEEEFTMDFMLKTRRGAECLPANSYRNGENVTVTLEYLKHLETRVAELEHGSRTSTTSLQTRDFGVQTEPTDLLICDSMPDCGPDINKDNDADTYPIICDFLDFDLQRKPPGSNTLSVITSLGDSTNSRASDAFDSMNTNVNGFKPTEVGSLHDLAVVGGHSFWLEEAYTNLYFSITHFTWPLFDCNAWGSWRHDWSLNERTEPWKGFFVQMVYAIGSLSYNVLQPGQIHSNRAAEMYSSALSYYPYVMAEASATLQIQASILMIIYSLHCPSSGEISMSVSSIVPFCSATLAEIQKRISSGPDSTLGDMMGRNANLNELMFITCYMLNEIIVSGWERPVSAAYRIVDDDIHKFSNAILDVSNTNRALQHLFRLRKIQANIRRYWDEPTDIQNLNDRSFKLALDDWRKDIPQYSVEEAQRTYLDPLWMTKLYDYSIIILMQGKRKHLMREDLDDILSAGVEVCLNYRRLQEEGQVMCFTWSAVRLR</sequence>
<evidence type="ECO:0000313" key="3">
    <source>
        <dbReference type="EMBL" id="KAE8162140.1"/>
    </source>
</evidence>
<feature type="region of interest" description="Disordered" evidence="2">
    <location>
        <begin position="1"/>
        <end position="86"/>
    </location>
</feature>
<evidence type="ECO:0000256" key="1">
    <source>
        <dbReference type="SAM" id="Coils"/>
    </source>
</evidence>
<dbReference type="CDD" id="cd12148">
    <property type="entry name" value="fungal_TF_MHR"/>
    <property type="match status" value="1"/>
</dbReference>